<evidence type="ECO:0000313" key="2">
    <source>
        <dbReference type="Proteomes" id="UP000549052"/>
    </source>
</evidence>
<evidence type="ECO:0000313" key="1">
    <source>
        <dbReference type="EMBL" id="MBA8880919.1"/>
    </source>
</evidence>
<dbReference type="RefSeq" id="WP_182551541.1">
    <property type="nucleotide sequence ID" value="NZ_JACGXN010000010.1"/>
</dbReference>
<reference evidence="1 2" key="1">
    <citation type="submission" date="2020-07" db="EMBL/GenBank/DDBJ databases">
        <title>Genomic Encyclopedia of Type Strains, Phase IV (KMG-V): Genome sequencing to study the core and pangenomes of soil and plant-associated prokaryotes.</title>
        <authorList>
            <person name="Whitman W."/>
        </authorList>
    </citation>
    <scope>NUCLEOTIDE SEQUENCE [LARGE SCALE GENOMIC DNA]</scope>
    <source>
        <strain evidence="1 2">AN3</strain>
    </source>
</reference>
<accession>A0A839EPW3</accession>
<dbReference type="SUPFAM" id="SSF54427">
    <property type="entry name" value="NTF2-like"/>
    <property type="match status" value="1"/>
</dbReference>
<protein>
    <recommendedName>
        <fullName evidence="3">DUF4440 domain-containing protein</fullName>
    </recommendedName>
</protein>
<dbReference type="Gene3D" id="3.10.450.50">
    <property type="match status" value="1"/>
</dbReference>
<sequence>MTETTRFFHEIVDIHRAIERWFTGRAEPAELVPLLARFSPTFQMVSMQGNTLGKEEVAELFGRMHGKRPELRISIDQMDTSHEWPGGVCLTYRETHADSDGFQTVRRSTVLLEASADGSLQWRHLHETPVASLGRS</sequence>
<dbReference type="Proteomes" id="UP000549052">
    <property type="component" value="Unassembled WGS sequence"/>
</dbReference>
<evidence type="ECO:0008006" key="3">
    <source>
        <dbReference type="Google" id="ProtNLM"/>
    </source>
</evidence>
<dbReference type="PIRSF" id="PIRSF029394">
    <property type="entry name" value="UCP029394"/>
    <property type="match status" value="1"/>
</dbReference>
<dbReference type="InterPro" id="IPR032710">
    <property type="entry name" value="NTF2-like_dom_sf"/>
</dbReference>
<name>A0A839EPW3_9HYPH</name>
<dbReference type="AlphaFoldDB" id="A0A839EPW3"/>
<keyword evidence="2" id="KW-1185">Reference proteome</keyword>
<proteinExistence type="predicted"/>
<dbReference type="InterPro" id="IPR016918">
    <property type="entry name" value="UCP029394"/>
</dbReference>
<comment type="caution">
    <text evidence="1">The sequence shown here is derived from an EMBL/GenBank/DDBJ whole genome shotgun (WGS) entry which is preliminary data.</text>
</comment>
<organism evidence="1 2">
    <name type="scientific">Phyllobacterium myrsinacearum</name>
    <dbReference type="NCBI Taxonomy" id="28101"/>
    <lineage>
        <taxon>Bacteria</taxon>
        <taxon>Pseudomonadati</taxon>
        <taxon>Pseudomonadota</taxon>
        <taxon>Alphaproteobacteria</taxon>
        <taxon>Hyphomicrobiales</taxon>
        <taxon>Phyllobacteriaceae</taxon>
        <taxon>Phyllobacterium</taxon>
    </lineage>
</organism>
<gene>
    <name evidence="1" type="ORF">FHW16_004654</name>
</gene>
<dbReference type="EMBL" id="JACGXN010000010">
    <property type="protein sequence ID" value="MBA8880919.1"/>
    <property type="molecule type" value="Genomic_DNA"/>
</dbReference>